<feature type="region of interest" description="Disordered" evidence="1">
    <location>
        <begin position="238"/>
        <end position="310"/>
    </location>
</feature>
<dbReference type="AlphaFoldDB" id="A0A803NC69"/>
<dbReference type="PANTHER" id="PTHR35507:SF1">
    <property type="entry name" value="TMF_TATA_BD DOMAIN-CONTAINING PROTEIN"/>
    <property type="match status" value="1"/>
</dbReference>
<accession>A0A803NC69</accession>
<dbReference type="EnsemblPlants" id="AUR62043683-RA">
    <property type="protein sequence ID" value="AUR62043683-RA:cds"/>
    <property type="gene ID" value="AUR62043683"/>
</dbReference>
<organism evidence="2 3">
    <name type="scientific">Chenopodium quinoa</name>
    <name type="common">Quinoa</name>
    <dbReference type="NCBI Taxonomy" id="63459"/>
    <lineage>
        <taxon>Eukaryota</taxon>
        <taxon>Viridiplantae</taxon>
        <taxon>Streptophyta</taxon>
        <taxon>Embryophyta</taxon>
        <taxon>Tracheophyta</taxon>
        <taxon>Spermatophyta</taxon>
        <taxon>Magnoliopsida</taxon>
        <taxon>eudicotyledons</taxon>
        <taxon>Gunneridae</taxon>
        <taxon>Pentapetalae</taxon>
        <taxon>Caryophyllales</taxon>
        <taxon>Chenopodiaceae</taxon>
        <taxon>Chenopodioideae</taxon>
        <taxon>Atripliceae</taxon>
        <taxon>Chenopodium</taxon>
    </lineage>
</organism>
<reference evidence="2" key="1">
    <citation type="journal article" date="2017" name="Nature">
        <title>The genome of Chenopodium quinoa.</title>
        <authorList>
            <person name="Jarvis D.E."/>
            <person name="Ho Y.S."/>
            <person name="Lightfoot D.J."/>
            <person name="Schmoeckel S.M."/>
            <person name="Li B."/>
            <person name="Borm T.J.A."/>
            <person name="Ohyanagi H."/>
            <person name="Mineta K."/>
            <person name="Michell C.T."/>
            <person name="Saber N."/>
            <person name="Kharbatia N.M."/>
            <person name="Rupper R.R."/>
            <person name="Sharp A.R."/>
            <person name="Dally N."/>
            <person name="Boughton B.A."/>
            <person name="Woo Y.H."/>
            <person name="Gao G."/>
            <person name="Schijlen E.G.W.M."/>
            <person name="Guo X."/>
            <person name="Momin A.A."/>
            <person name="Negrao S."/>
            <person name="Al-Babili S."/>
            <person name="Gehring C."/>
            <person name="Roessner U."/>
            <person name="Jung C."/>
            <person name="Murphy K."/>
            <person name="Arold S.T."/>
            <person name="Gojobori T."/>
            <person name="van der Linden C.G."/>
            <person name="van Loo E.N."/>
            <person name="Jellen E.N."/>
            <person name="Maughan P.J."/>
            <person name="Tester M."/>
        </authorList>
    </citation>
    <scope>NUCLEOTIDE SEQUENCE [LARGE SCALE GENOMIC DNA]</scope>
    <source>
        <strain evidence="2">cv. PI 614886</strain>
    </source>
</reference>
<sequence>MEFSSRRSSLASKSDSMCTDCWFCDQRRAELNDVSGNSLVKAASCDEMFKNRLSISNEAEQEERRMSDLSDWASSVTSVADLQLNNLAIEQDTYNLKRECEEKDAAIKELSSLFVQKMLSLLKIEELEEVIRRKCTIITKLKKDLIVLEQKVVNLTRAKRRSFSGPSLDKKQLPTMSDNLLYDMDSPLSSDSDCTSEKKQNTSCTVETRVVVKASTNTPLQNSSSSSEKLSKINQKLSLAKAPSPSTMLSLQVPKSRPVSPLKEKSLNQTYHSVASPMPNKVSAGVGSKTNRRRTHSGSKDAVASQKRWM</sequence>
<dbReference type="PANTHER" id="PTHR35507">
    <property type="entry name" value="OS09G0488600 PROTEIN"/>
    <property type="match status" value="1"/>
</dbReference>
<evidence type="ECO:0000313" key="2">
    <source>
        <dbReference type="EnsemblPlants" id="AUR62043683-RA:cds"/>
    </source>
</evidence>
<evidence type="ECO:0000313" key="3">
    <source>
        <dbReference type="Proteomes" id="UP000596660"/>
    </source>
</evidence>
<dbReference type="Gramene" id="AUR62043683-RA">
    <property type="protein sequence ID" value="AUR62043683-RA:cds"/>
    <property type="gene ID" value="AUR62043683"/>
</dbReference>
<evidence type="ECO:0000256" key="1">
    <source>
        <dbReference type="SAM" id="MobiDB-lite"/>
    </source>
</evidence>
<name>A0A803NC69_CHEQI</name>
<proteinExistence type="predicted"/>
<dbReference type="Proteomes" id="UP000596660">
    <property type="component" value="Unplaced"/>
</dbReference>
<reference evidence="2" key="2">
    <citation type="submission" date="2021-03" db="UniProtKB">
        <authorList>
            <consortium name="EnsemblPlants"/>
        </authorList>
    </citation>
    <scope>IDENTIFICATION</scope>
</reference>
<protein>
    <submittedName>
        <fullName evidence="2">Uncharacterized protein</fullName>
    </submittedName>
</protein>
<keyword evidence="3" id="KW-1185">Reference proteome</keyword>